<accession>A0ABV1J6F4</accession>
<organism evidence="3 4">
    <name type="scientific">Aedoeadaptatus acetigenes</name>
    <dbReference type="NCBI Taxonomy" id="2981723"/>
    <lineage>
        <taxon>Bacteria</taxon>
        <taxon>Bacillati</taxon>
        <taxon>Bacillota</taxon>
        <taxon>Tissierellia</taxon>
        <taxon>Tissierellales</taxon>
        <taxon>Peptoniphilaceae</taxon>
        <taxon>Aedoeadaptatus</taxon>
    </lineage>
</organism>
<dbReference type="Pfam" id="PF01510">
    <property type="entry name" value="Amidase_2"/>
    <property type="match status" value="1"/>
</dbReference>
<dbReference type="InterPro" id="IPR002502">
    <property type="entry name" value="Amidase_domain"/>
</dbReference>
<keyword evidence="1" id="KW-1188">Viral release from host cell</keyword>
<dbReference type="RefSeq" id="WP_349053740.1">
    <property type="nucleotide sequence ID" value="NZ_JBBNPS010000006.1"/>
</dbReference>
<dbReference type="InterPro" id="IPR013168">
    <property type="entry name" value="Cpl_7_lyso_C"/>
</dbReference>
<evidence type="ECO:0000313" key="4">
    <source>
        <dbReference type="Proteomes" id="UP001481872"/>
    </source>
</evidence>
<dbReference type="EMBL" id="JBBNPS010000006">
    <property type="protein sequence ID" value="MEQ3353372.1"/>
    <property type="molecule type" value="Genomic_DNA"/>
</dbReference>
<proteinExistence type="predicted"/>
<dbReference type="Pfam" id="PF08230">
    <property type="entry name" value="CW_7"/>
    <property type="match status" value="1"/>
</dbReference>
<evidence type="ECO:0000313" key="3">
    <source>
        <dbReference type="EMBL" id="MEQ3353372.1"/>
    </source>
</evidence>
<dbReference type="NCBIfam" id="TIGR01760">
    <property type="entry name" value="tape_meas_TP901"/>
    <property type="match status" value="1"/>
</dbReference>
<name>A0ABV1J6F4_9FIRM</name>
<reference evidence="3 4" key="1">
    <citation type="submission" date="2024-04" db="EMBL/GenBank/DDBJ databases">
        <title>Human intestinal bacterial collection.</title>
        <authorList>
            <person name="Pauvert C."/>
            <person name="Hitch T.C.A."/>
            <person name="Clavel T."/>
        </authorList>
    </citation>
    <scope>NUCLEOTIDE SEQUENCE [LARGE SCALE GENOMIC DNA]</scope>
    <source>
        <strain evidence="3 4">CLA-SR-H026</strain>
    </source>
</reference>
<dbReference type="SUPFAM" id="SSF55846">
    <property type="entry name" value="N-acetylmuramoyl-L-alanine amidase-like"/>
    <property type="match status" value="1"/>
</dbReference>
<dbReference type="PANTHER" id="PTHR37813">
    <property type="entry name" value="FELS-2 PROPHAGE PROTEIN"/>
    <property type="match status" value="1"/>
</dbReference>
<dbReference type="InterPro" id="IPR036505">
    <property type="entry name" value="Amidase/PGRP_sf"/>
</dbReference>
<evidence type="ECO:0000256" key="1">
    <source>
        <dbReference type="ARBA" id="ARBA00022612"/>
    </source>
</evidence>
<dbReference type="Proteomes" id="UP001481872">
    <property type="component" value="Unassembled WGS sequence"/>
</dbReference>
<keyword evidence="4" id="KW-1185">Reference proteome</keyword>
<dbReference type="CDD" id="cd06583">
    <property type="entry name" value="PGRP"/>
    <property type="match status" value="1"/>
</dbReference>
<dbReference type="InterPro" id="IPR010090">
    <property type="entry name" value="Phage_tape_meas"/>
</dbReference>
<evidence type="ECO:0000259" key="2">
    <source>
        <dbReference type="SMART" id="SM01095"/>
    </source>
</evidence>
<gene>
    <name evidence="3" type="ORF">AAA081_03525</name>
</gene>
<dbReference type="Gene3D" id="3.40.80.10">
    <property type="entry name" value="Peptidoglycan recognition protein-like"/>
    <property type="match status" value="1"/>
</dbReference>
<comment type="caution">
    <text evidence="3">The sequence shown here is derived from an EMBL/GenBank/DDBJ whole genome shotgun (WGS) entry which is preliminary data.</text>
</comment>
<sequence>MAITGEKWQNTGQNIENVGRKMMPVSLAVAGLGVAAVKTASDFDSGMSKVKAVSGATGSDFDALREKAREMGAKTKFSASEAAEAMNYMAMAGRNQKITKIAIQHAAGVINGRNLAGVFVPSSRRASANYNLGSDGVIVLGVDESNRAWTTSSGWCDNQAVTIEVGNSTRGPQWLVSDYVLNRLIDLVTDICRRNGIYPCTYTGGKDGVLQKHEWYKSTNCPGPYLGSKFPYIATEVNKRLRGNNTVSKPTGGLYRVRKSWSDVNSQKGAFKNLENAKRCADRFRLKVFDANGKIVYPVGKTIDELAREVISGKWGNGEERKRRLTQAGYDYWEVQKILTNK</sequence>
<dbReference type="SMART" id="SM01095">
    <property type="entry name" value="Cpl-7"/>
    <property type="match status" value="1"/>
</dbReference>
<protein>
    <submittedName>
        <fullName evidence="3">Phage tail tape measure protein</fullName>
    </submittedName>
</protein>
<feature type="domain" description="Cpl-7 lysozyme C-terminal" evidence="2">
    <location>
        <begin position="303"/>
        <end position="340"/>
    </location>
</feature>
<dbReference type="PANTHER" id="PTHR37813:SF1">
    <property type="entry name" value="FELS-2 PROPHAGE PROTEIN"/>
    <property type="match status" value="1"/>
</dbReference>